<organism evidence="9 10">
    <name type="scientific">Candidula unifasciata</name>
    <dbReference type="NCBI Taxonomy" id="100452"/>
    <lineage>
        <taxon>Eukaryota</taxon>
        <taxon>Metazoa</taxon>
        <taxon>Spiralia</taxon>
        <taxon>Lophotrochozoa</taxon>
        <taxon>Mollusca</taxon>
        <taxon>Gastropoda</taxon>
        <taxon>Heterobranchia</taxon>
        <taxon>Euthyneura</taxon>
        <taxon>Panpulmonata</taxon>
        <taxon>Eupulmonata</taxon>
        <taxon>Stylommatophora</taxon>
        <taxon>Helicina</taxon>
        <taxon>Helicoidea</taxon>
        <taxon>Geomitridae</taxon>
        <taxon>Candidula</taxon>
    </lineage>
</organism>
<gene>
    <name evidence="9" type="ORF">CUNI_LOCUS7753</name>
</gene>
<dbReference type="Pfam" id="PF01529">
    <property type="entry name" value="DHHC"/>
    <property type="match status" value="1"/>
</dbReference>
<keyword evidence="5 7" id="KW-0472">Membrane</keyword>
<sequence length="301" mass="35065">MYSCQVVNFLTMNNAINVCNLCHRNIDIMLHLPCHPKEWFLFGLFWLGGVWTIIYECCIVVWYYHQHCNWLVISHIVTVTLLACLIYSNMYFLLSKDVSARQLNRCQETCPPGWTFCKQCQFHVPPRSHHCKLCNLCILKRDHHCWFAGYCIGFKNHRYFVSLAFYMSIAGLYANIYNWQFVLNEKGGFTWTTLPSLFAPHVGLMLGYYSLYEFALTVNTSVGFFFTIFFVWMFCVQVLQIISGQVMHERKKGIHVYNLGFRTNLQEVFGPRGLISLLCPFVPTQLAGDGTEFSSHTQKTE</sequence>
<dbReference type="GO" id="GO:0019706">
    <property type="term" value="F:protein-cysteine S-palmitoyltransferase activity"/>
    <property type="evidence" value="ECO:0007669"/>
    <property type="project" value="UniProtKB-EC"/>
</dbReference>
<dbReference type="GO" id="GO:0016020">
    <property type="term" value="C:membrane"/>
    <property type="evidence" value="ECO:0007669"/>
    <property type="project" value="UniProtKB-SubCell"/>
</dbReference>
<dbReference type="InterPro" id="IPR039859">
    <property type="entry name" value="PFA4/ZDH16/20/ERF2-like"/>
</dbReference>
<keyword evidence="6 7" id="KW-0012">Acyltransferase</keyword>
<evidence type="ECO:0000256" key="3">
    <source>
        <dbReference type="ARBA" id="ARBA00022692"/>
    </source>
</evidence>
<keyword evidence="4 7" id="KW-1133">Transmembrane helix</keyword>
<evidence type="ECO:0000256" key="6">
    <source>
        <dbReference type="ARBA" id="ARBA00023315"/>
    </source>
</evidence>
<feature type="transmembrane region" description="Helical" evidence="7">
    <location>
        <begin position="189"/>
        <end position="211"/>
    </location>
</feature>
<evidence type="ECO:0000256" key="1">
    <source>
        <dbReference type="ARBA" id="ARBA00004141"/>
    </source>
</evidence>
<feature type="transmembrane region" description="Helical" evidence="7">
    <location>
        <begin position="39"/>
        <end position="64"/>
    </location>
</feature>
<dbReference type="OrthoDB" id="302728at2759"/>
<evidence type="ECO:0000256" key="2">
    <source>
        <dbReference type="ARBA" id="ARBA00022679"/>
    </source>
</evidence>
<dbReference type="PANTHER" id="PTHR12246">
    <property type="entry name" value="PALMITOYLTRANSFERASE ZDHHC16"/>
    <property type="match status" value="1"/>
</dbReference>
<proteinExistence type="inferred from homology"/>
<dbReference type="EMBL" id="CAJHNH020001236">
    <property type="protein sequence ID" value="CAG5122195.1"/>
    <property type="molecule type" value="Genomic_DNA"/>
</dbReference>
<keyword evidence="10" id="KW-1185">Reference proteome</keyword>
<feature type="transmembrane region" description="Helical" evidence="7">
    <location>
        <begin position="159"/>
        <end position="177"/>
    </location>
</feature>
<dbReference type="InterPro" id="IPR001594">
    <property type="entry name" value="Palmitoyltrfase_DHHC"/>
</dbReference>
<evidence type="ECO:0000259" key="8">
    <source>
        <dbReference type="Pfam" id="PF01529"/>
    </source>
</evidence>
<accession>A0A8S3Z2J5</accession>
<evidence type="ECO:0000256" key="4">
    <source>
        <dbReference type="ARBA" id="ARBA00022989"/>
    </source>
</evidence>
<dbReference type="AlphaFoldDB" id="A0A8S3Z2J5"/>
<dbReference type="Proteomes" id="UP000678393">
    <property type="component" value="Unassembled WGS sequence"/>
</dbReference>
<keyword evidence="3 7" id="KW-0812">Transmembrane</keyword>
<dbReference type="EC" id="2.3.1.225" evidence="7"/>
<feature type="transmembrane region" description="Helical" evidence="7">
    <location>
        <begin position="71"/>
        <end position="94"/>
    </location>
</feature>
<evidence type="ECO:0000313" key="10">
    <source>
        <dbReference type="Proteomes" id="UP000678393"/>
    </source>
</evidence>
<reference evidence="9" key="1">
    <citation type="submission" date="2021-04" db="EMBL/GenBank/DDBJ databases">
        <authorList>
            <consortium name="Molecular Ecology Group"/>
        </authorList>
    </citation>
    <scope>NUCLEOTIDE SEQUENCE</scope>
</reference>
<comment type="subcellular location">
    <subcellularLocation>
        <location evidence="1">Membrane</location>
        <topology evidence="1">Multi-pass membrane protein</topology>
    </subcellularLocation>
</comment>
<evidence type="ECO:0000256" key="5">
    <source>
        <dbReference type="ARBA" id="ARBA00023136"/>
    </source>
</evidence>
<comment type="caution">
    <text evidence="9">The sequence shown here is derived from an EMBL/GenBank/DDBJ whole genome shotgun (WGS) entry which is preliminary data.</text>
</comment>
<evidence type="ECO:0000313" key="9">
    <source>
        <dbReference type="EMBL" id="CAG5122195.1"/>
    </source>
</evidence>
<comment type="catalytic activity">
    <reaction evidence="7">
        <text>L-cysteinyl-[protein] + hexadecanoyl-CoA = S-hexadecanoyl-L-cysteinyl-[protein] + CoA</text>
        <dbReference type="Rhea" id="RHEA:36683"/>
        <dbReference type="Rhea" id="RHEA-COMP:10131"/>
        <dbReference type="Rhea" id="RHEA-COMP:11032"/>
        <dbReference type="ChEBI" id="CHEBI:29950"/>
        <dbReference type="ChEBI" id="CHEBI:57287"/>
        <dbReference type="ChEBI" id="CHEBI:57379"/>
        <dbReference type="ChEBI" id="CHEBI:74151"/>
        <dbReference type="EC" id="2.3.1.225"/>
    </reaction>
</comment>
<protein>
    <recommendedName>
        <fullName evidence="7">Palmitoyltransferase</fullName>
        <ecNumber evidence="7">2.3.1.225</ecNumber>
    </recommendedName>
</protein>
<comment type="similarity">
    <text evidence="7">Belongs to the DHHC palmitoyltransferase family.</text>
</comment>
<feature type="transmembrane region" description="Helical" evidence="7">
    <location>
        <begin position="223"/>
        <end position="242"/>
    </location>
</feature>
<feature type="domain" description="Palmitoyltransferase DHHC" evidence="8">
    <location>
        <begin position="115"/>
        <end position="252"/>
    </location>
</feature>
<dbReference type="PROSITE" id="PS50216">
    <property type="entry name" value="DHHC"/>
    <property type="match status" value="1"/>
</dbReference>
<comment type="domain">
    <text evidence="7">The DHHC domain is required for palmitoyltransferase activity.</text>
</comment>
<name>A0A8S3Z2J5_9EUPU</name>
<keyword evidence="2 7" id="KW-0808">Transferase</keyword>
<evidence type="ECO:0000256" key="7">
    <source>
        <dbReference type="RuleBase" id="RU079119"/>
    </source>
</evidence>